<dbReference type="EMBL" id="BAAAHB010000060">
    <property type="protein sequence ID" value="GAA0478752.1"/>
    <property type="molecule type" value="Genomic_DNA"/>
</dbReference>
<evidence type="ECO:0000313" key="1">
    <source>
        <dbReference type="EMBL" id="GAA0478752.1"/>
    </source>
</evidence>
<name>A0ABN1AKE5_9ACTN</name>
<accession>A0ABN1AKE5</accession>
<proteinExistence type="predicted"/>
<organism evidence="1 2">
    <name type="scientific">Streptomyces stramineus</name>
    <dbReference type="NCBI Taxonomy" id="173861"/>
    <lineage>
        <taxon>Bacteria</taxon>
        <taxon>Bacillati</taxon>
        <taxon>Actinomycetota</taxon>
        <taxon>Actinomycetes</taxon>
        <taxon>Kitasatosporales</taxon>
        <taxon>Streptomycetaceae</taxon>
        <taxon>Streptomyces</taxon>
    </lineage>
</organism>
<gene>
    <name evidence="1" type="ORF">GCM10009544_45830</name>
</gene>
<comment type="caution">
    <text evidence="1">The sequence shown here is derived from an EMBL/GenBank/DDBJ whole genome shotgun (WGS) entry which is preliminary data.</text>
</comment>
<reference evidence="1 2" key="1">
    <citation type="journal article" date="2019" name="Int. J. Syst. Evol. Microbiol.">
        <title>The Global Catalogue of Microorganisms (GCM) 10K type strain sequencing project: providing services to taxonomists for standard genome sequencing and annotation.</title>
        <authorList>
            <consortium name="The Broad Institute Genomics Platform"/>
            <consortium name="The Broad Institute Genome Sequencing Center for Infectious Disease"/>
            <person name="Wu L."/>
            <person name="Ma J."/>
        </authorList>
    </citation>
    <scope>NUCLEOTIDE SEQUENCE [LARGE SCALE GENOMIC DNA]</scope>
    <source>
        <strain evidence="1 2">JCM 10649</strain>
    </source>
</reference>
<keyword evidence="2" id="KW-1185">Reference proteome</keyword>
<dbReference type="Proteomes" id="UP001499895">
    <property type="component" value="Unassembled WGS sequence"/>
</dbReference>
<sequence>MALEAAAERAAVLAVVREDRPGDRRPVAHVTPVPADAAAGTGPLYQAEVAGGSLIDRDLGRLHAQMTLPGPITEAAEAVAGHLGESG</sequence>
<evidence type="ECO:0000313" key="2">
    <source>
        <dbReference type="Proteomes" id="UP001499895"/>
    </source>
</evidence>
<protein>
    <submittedName>
        <fullName evidence="1">Uncharacterized protein</fullName>
    </submittedName>
</protein>